<dbReference type="GO" id="GO:0016301">
    <property type="term" value="F:kinase activity"/>
    <property type="evidence" value="ECO:0007669"/>
    <property type="project" value="UniProtKB-KW"/>
</dbReference>
<dbReference type="AlphaFoldDB" id="A0A9D1P124"/>
<evidence type="ECO:0000256" key="1">
    <source>
        <dbReference type="ARBA" id="ARBA00022679"/>
    </source>
</evidence>
<protein>
    <submittedName>
        <fullName evidence="4">HipA domain-containing protein</fullName>
    </submittedName>
</protein>
<evidence type="ECO:0000259" key="3">
    <source>
        <dbReference type="Pfam" id="PF07804"/>
    </source>
</evidence>
<dbReference type="Gene3D" id="1.10.1070.20">
    <property type="match status" value="1"/>
</dbReference>
<evidence type="ECO:0000256" key="2">
    <source>
        <dbReference type="ARBA" id="ARBA00022777"/>
    </source>
</evidence>
<dbReference type="Proteomes" id="UP000886889">
    <property type="component" value="Unassembled WGS sequence"/>
</dbReference>
<dbReference type="Gene3D" id="3.30.200.120">
    <property type="match status" value="1"/>
</dbReference>
<sequence>MERIDFTKCRRILGKAYNGANGKKIAVEYAGAVYMLKFPPSAENKPTDLSYTNSCFSEHIASSIFRMLGIRAQETLLGTFQVTGKTKVVCACKDFTADGKILYDFCSIKNTILDSDHGGTGTELSDIMESIEKQQFVNPVMLKDHFWNVFVVDAFLGNFDRHNGNWGFLYDPFSQNAEIAPVFDCGSCLLPQADEAVMERVLRDENEMNARIFQFPTSAVKEQGRKIHYYDFLMEGQYEDCSKALLRIVPGIRMDMIRDFLEDVPYLSNLQRTFYQNYIQARWEKLLLPAYEQAAGQTESC</sequence>
<reference evidence="4" key="1">
    <citation type="submission" date="2020-10" db="EMBL/GenBank/DDBJ databases">
        <authorList>
            <person name="Gilroy R."/>
        </authorList>
    </citation>
    <scope>NUCLEOTIDE SEQUENCE</scope>
    <source>
        <strain evidence="4">ChiBcec6-7307</strain>
    </source>
</reference>
<dbReference type="EMBL" id="DVOS01000057">
    <property type="protein sequence ID" value="HIV23633.1"/>
    <property type="molecule type" value="Genomic_DNA"/>
</dbReference>
<dbReference type="CDD" id="cd17792">
    <property type="entry name" value="CtkA"/>
    <property type="match status" value="1"/>
</dbReference>
<evidence type="ECO:0000313" key="5">
    <source>
        <dbReference type="Proteomes" id="UP000886889"/>
    </source>
</evidence>
<dbReference type="InterPro" id="IPR012893">
    <property type="entry name" value="HipA-like_C"/>
</dbReference>
<proteinExistence type="predicted"/>
<comment type="caution">
    <text evidence="4">The sequence shown here is derived from an EMBL/GenBank/DDBJ whole genome shotgun (WGS) entry which is preliminary data.</text>
</comment>
<accession>A0A9D1P124</accession>
<name>A0A9D1P124_9FIRM</name>
<gene>
    <name evidence="4" type="ORF">IAC80_06805</name>
</gene>
<feature type="domain" description="HipA-like C-terminal" evidence="3">
    <location>
        <begin position="24"/>
        <end position="206"/>
    </location>
</feature>
<keyword evidence="1" id="KW-0808">Transferase</keyword>
<evidence type="ECO:0000313" key="4">
    <source>
        <dbReference type="EMBL" id="HIV23633.1"/>
    </source>
</evidence>
<reference evidence="4" key="2">
    <citation type="journal article" date="2021" name="PeerJ">
        <title>Extensive microbial diversity within the chicken gut microbiome revealed by metagenomics and culture.</title>
        <authorList>
            <person name="Gilroy R."/>
            <person name="Ravi A."/>
            <person name="Getino M."/>
            <person name="Pursley I."/>
            <person name="Horton D.L."/>
            <person name="Alikhan N.F."/>
            <person name="Baker D."/>
            <person name="Gharbi K."/>
            <person name="Hall N."/>
            <person name="Watson M."/>
            <person name="Adriaenssens E.M."/>
            <person name="Foster-Nyarko E."/>
            <person name="Jarju S."/>
            <person name="Secka A."/>
            <person name="Antonio M."/>
            <person name="Oren A."/>
            <person name="Chaudhuri R.R."/>
            <person name="La Ragione R."/>
            <person name="Hildebrand F."/>
            <person name="Pallen M.J."/>
        </authorList>
    </citation>
    <scope>NUCLEOTIDE SEQUENCE</scope>
    <source>
        <strain evidence="4">ChiBcec6-7307</strain>
    </source>
</reference>
<organism evidence="4 5">
    <name type="scientific">Candidatus Merdiplasma excrementigallinarum</name>
    <dbReference type="NCBI Taxonomy" id="2840864"/>
    <lineage>
        <taxon>Bacteria</taxon>
        <taxon>Bacillati</taxon>
        <taxon>Bacillota</taxon>
        <taxon>Clostridia</taxon>
        <taxon>Lachnospirales</taxon>
        <taxon>Lachnospiraceae</taxon>
        <taxon>Lachnospiraceae incertae sedis</taxon>
        <taxon>Candidatus Merdiplasma</taxon>
    </lineage>
</organism>
<keyword evidence="2" id="KW-0418">Kinase</keyword>
<dbReference type="Pfam" id="PF07804">
    <property type="entry name" value="HipA_C"/>
    <property type="match status" value="1"/>
</dbReference>